<reference evidence="2 3" key="1">
    <citation type="submission" date="2020-09" db="EMBL/GenBank/DDBJ databases">
        <title>Complete genome sequence of an Arctic sea ice bacterium Marinomonas arctica BSI20414.</title>
        <authorList>
            <person name="Liao L."/>
            <person name="Chen B."/>
        </authorList>
    </citation>
    <scope>NUCLEOTIDE SEQUENCE [LARGE SCALE GENOMIC DNA]</scope>
    <source>
        <strain evidence="2 3">BSI20414</strain>
    </source>
</reference>
<dbReference type="InterPro" id="IPR021836">
    <property type="entry name" value="DUF3429"/>
</dbReference>
<sequence>MRSYKPVVMTVATLSILPFVLATYFSLANTPLFGKAGVTLFATYGAVVLSLLSGIIWGRVIELPENLHGRKLLICCNLLLLTAWGSLLMNTPELSVVLLLLGFVSIYWVEARWLKPSNAHKPYLSMHFSLTSVVCIMHLLVLYPHY</sequence>
<dbReference type="KEGG" id="mard:IBG28_03480"/>
<feature type="transmembrane region" description="Helical" evidence="1">
    <location>
        <begin position="72"/>
        <end position="88"/>
    </location>
</feature>
<evidence type="ECO:0000256" key="1">
    <source>
        <dbReference type="SAM" id="Phobius"/>
    </source>
</evidence>
<name>A0A7H1J8A9_9GAMM</name>
<dbReference type="OrthoDB" id="8591832at2"/>
<keyword evidence="1" id="KW-0472">Membrane</keyword>
<accession>A0A7H1J8A9</accession>
<dbReference type="Proteomes" id="UP000516370">
    <property type="component" value="Chromosome"/>
</dbReference>
<feature type="transmembrane region" description="Helical" evidence="1">
    <location>
        <begin position="123"/>
        <end position="143"/>
    </location>
</feature>
<dbReference type="RefSeq" id="WP_111607058.1">
    <property type="nucleotide sequence ID" value="NZ_BMLJ01000004.1"/>
</dbReference>
<feature type="transmembrane region" description="Helical" evidence="1">
    <location>
        <begin position="7"/>
        <end position="27"/>
    </location>
</feature>
<organism evidence="2 3">
    <name type="scientific">Marinomonas arctica</name>
    <dbReference type="NCBI Taxonomy" id="383750"/>
    <lineage>
        <taxon>Bacteria</taxon>
        <taxon>Pseudomonadati</taxon>
        <taxon>Pseudomonadota</taxon>
        <taxon>Gammaproteobacteria</taxon>
        <taxon>Oceanospirillales</taxon>
        <taxon>Oceanospirillaceae</taxon>
        <taxon>Marinomonas</taxon>
    </lineage>
</organism>
<evidence type="ECO:0000313" key="2">
    <source>
        <dbReference type="EMBL" id="QNT06725.1"/>
    </source>
</evidence>
<feature type="transmembrane region" description="Helical" evidence="1">
    <location>
        <begin position="39"/>
        <end position="60"/>
    </location>
</feature>
<keyword evidence="3" id="KW-1185">Reference proteome</keyword>
<dbReference type="Pfam" id="PF11911">
    <property type="entry name" value="DUF3429"/>
    <property type="match status" value="1"/>
</dbReference>
<dbReference type="EMBL" id="CP061081">
    <property type="protein sequence ID" value="QNT06725.1"/>
    <property type="molecule type" value="Genomic_DNA"/>
</dbReference>
<protein>
    <submittedName>
        <fullName evidence="2">DUF3429 domain-containing protein</fullName>
    </submittedName>
</protein>
<keyword evidence="1" id="KW-1133">Transmembrane helix</keyword>
<evidence type="ECO:0000313" key="3">
    <source>
        <dbReference type="Proteomes" id="UP000516370"/>
    </source>
</evidence>
<keyword evidence="1" id="KW-0812">Transmembrane</keyword>
<feature type="transmembrane region" description="Helical" evidence="1">
    <location>
        <begin position="94"/>
        <end position="111"/>
    </location>
</feature>
<gene>
    <name evidence="2" type="ORF">IBG28_03480</name>
</gene>
<proteinExistence type="predicted"/>
<dbReference type="AlphaFoldDB" id="A0A7H1J8A9"/>